<evidence type="ECO:0000256" key="2">
    <source>
        <dbReference type="SAM" id="MobiDB-lite"/>
    </source>
</evidence>
<dbReference type="Gene3D" id="3.30.70.1230">
    <property type="entry name" value="Nucleotide cyclase"/>
    <property type="match status" value="1"/>
</dbReference>
<dbReference type="Pfam" id="PF16701">
    <property type="entry name" value="Ad_Cy_reg"/>
    <property type="match status" value="1"/>
</dbReference>
<protein>
    <submittedName>
        <fullName evidence="4">Adenylate/guanylate cyclase domain-containing protein</fullName>
    </submittedName>
</protein>
<dbReference type="Proteomes" id="UP001596540">
    <property type="component" value="Unassembled WGS sequence"/>
</dbReference>
<name>A0ABW2KBU6_9ACTN</name>
<dbReference type="InterPro" id="IPR050697">
    <property type="entry name" value="Adenylyl/Guanylyl_Cyclase_3/4"/>
</dbReference>
<gene>
    <name evidence="4" type="ORF">ACFQRF_06850</name>
</gene>
<reference evidence="5" key="1">
    <citation type="journal article" date="2019" name="Int. J. Syst. Evol. Microbiol.">
        <title>The Global Catalogue of Microorganisms (GCM) 10K type strain sequencing project: providing services to taxonomists for standard genome sequencing and annotation.</title>
        <authorList>
            <consortium name="The Broad Institute Genomics Platform"/>
            <consortium name="The Broad Institute Genome Sequencing Center for Infectious Disease"/>
            <person name="Wu L."/>
            <person name="Ma J."/>
        </authorList>
    </citation>
    <scope>NUCLEOTIDE SEQUENCE [LARGE SCALE GENOMIC DNA]</scope>
    <source>
        <strain evidence="5">CGMCC 4.7382</strain>
    </source>
</reference>
<feature type="domain" description="Guanylate cyclase" evidence="3">
    <location>
        <begin position="170"/>
        <end position="279"/>
    </location>
</feature>
<dbReference type="SMART" id="SM00044">
    <property type="entry name" value="CYCc"/>
    <property type="match status" value="1"/>
</dbReference>
<comment type="caution">
    <text evidence="4">The sequence shown here is derived from an EMBL/GenBank/DDBJ whole genome shotgun (WGS) entry which is preliminary data.</text>
</comment>
<dbReference type="Pfam" id="PF00211">
    <property type="entry name" value="Guanylate_cyc"/>
    <property type="match status" value="1"/>
</dbReference>
<feature type="region of interest" description="Disordered" evidence="2">
    <location>
        <begin position="321"/>
        <end position="340"/>
    </location>
</feature>
<dbReference type="InterPro" id="IPR032026">
    <property type="entry name" value="Ad_Cy_reg"/>
</dbReference>
<keyword evidence="5" id="KW-1185">Reference proteome</keyword>
<dbReference type="InterPro" id="IPR001054">
    <property type="entry name" value="A/G_cyclase"/>
</dbReference>
<dbReference type="PANTHER" id="PTHR43081">
    <property type="entry name" value="ADENYLATE CYCLASE, TERMINAL-DIFFERENTIATION SPECIFIC-RELATED"/>
    <property type="match status" value="1"/>
</dbReference>
<proteinExistence type="inferred from homology"/>
<dbReference type="EMBL" id="JBHTBH010000003">
    <property type="protein sequence ID" value="MFC7327457.1"/>
    <property type="molecule type" value="Genomic_DNA"/>
</dbReference>
<dbReference type="PROSITE" id="PS50125">
    <property type="entry name" value="GUANYLATE_CYCLASE_2"/>
    <property type="match status" value="1"/>
</dbReference>
<dbReference type="RefSeq" id="WP_379869798.1">
    <property type="nucleotide sequence ID" value="NZ_JBHTBH010000003.1"/>
</dbReference>
<accession>A0ABW2KBU6</accession>
<dbReference type="SUPFAM" id="SSF55073">
    <property type="entry name" value="Nucleotide cyclase"/>
    <property type="match status" value="1"/>
</dbReference>
<dbReference type="PANTHER" id="PTHR43081:SF1">
    <property type="entry name" value="ADENYLATE CYCLASE, TERMINAL-DIFFERENTIATION SPECIFIC"/>
    <property type="match status" value="1"/>
</dbReference>
<comment type="similarity">
    <text evidence="1">Belongs to the adenylyl cyclase class-3 family.</text>
</comment>
<evidence type="ECO:0000259" key="3">
    <source>
        <dbReference type="PROSITE" id="PS50125"/>
    </source>
</evidence>
<evidence type="ECO:0000313" key="5">
    <source>
        <dbReference type="Proteomes" id="UP001596540"/>
    </source>
</evidence>
<organism evidence="4 5">
    <name type="scientific">Marinactinospora rubrisoli</name>
    <dbReference type="NCBI Taxonomy" id="2715399"/>
    <lineage>
        <taxon>Bacteria</taxon>
        <taxon>Bacillati</taxon>
        <taxon>Actinomycetota</taxon>
        <taxon>Actinomycetes</taxon>
        <taxon>Streptosporangiales</taxon>
        <taxon>Nocardiopsidaceae</taxon>
        <taxon>Marinactinospora</taxon>
    </lineage>
</organism>
<dbReference type="CDD" id="cd07302">
    <property type="entry name" value="CHD"/>
    <property type="match status" value="1"/>
</dbReference>
<evidence type="ECO:0000313" key="4">
    <source>
        <dbReference type="EMBL" id="MFC7327457.1"/>
    </source>
</evidence>
<sequence length="340" mass="36300">MPSRPDPKEIEAALLGGEARYTRAEAVSRSGADAEFVARVWRALGFATGGEDAVVFTDSDVEALRTTSELLRHKVLDEEAAVRLARAMGQTMARLAEWQTSILTTLSYAPQTVAEHERLGPLVGLTKELLPDMELLLTHIWRRQLAAAATRTLAVIENSEDAAPNYFPLVVGFADLVSFTTLSRELDEVGLAEVVEGFEATSADIVAASGGRVVKTLGDEILYVTESARQAAEIALQLADGVKTHVEVPDVRVGLAYGPVLALLGDVFGTTVNRASRLTSFARPGTVLVDDALAGLLTDEDPFQVVPVRARHAHGLGQLQPHALRRAFEPRPGGPGAGPA</sequence>
<evidence type="ECO:0000256" key="1">
    <source>
        <dbReference type="ARBA" id="ARBA00005381"/>
    </source>
</evidence>
<dbReference type="InterPro" id="IPR029787">
    <property type="entry name" value="Nucleotide_cyclase"/>
</dbReference>